<evidence type="ECO:0000313" key="10">
    <source>
        <dbReference type="Proteomes" id="UP000515125"/>
    </source>
</evidence>
<dbReference type="SUPFAM" id="SSF50978">
    <property type="entry name" value="WD40 repeat-like"/>
    <property type="match status" value="2"/>
</dbReference>
<organism evidence="10 11">
    <name type="scientific">Cyclospora cayetanensis</name>
    <dbReference type="NCBI Taxonomy" id="88456"/>
    <lineage>
        <taxon>Eukaryota</taxon>
        <taxon>Sar</taxon>
        <taxon>Alveolata</taxon>
        <taxon>Apicomplexa</taxon>
        <taxon>Conoidasida</taxon>
        <taxon>Coccidia</taxon>
        <taxon>Eucoccidiorida</taxon>
        <taxon>Eimeriorina</taxon>
        <taxon>Eimeriidae</taxon>
        <taxon>Cyclospora</taxon>
    </lineage>
</organism>
<comment type="similarity">
    <text evidence="7">Belongs to the CFAP52 family.</text>
</comment>
<evidence type="ECO:0000256" key="3">
    <source>
        <dbReference type="ARBA" id="ARBA00022490"/>
    </source>
</evidence>
<dbReference type="OrthoDB" id="6252103at2759"/>
<dbReference type="RefSeq" id="XP_022588892.2">
    <property type="nucleotide sequence ID" value="XM_022735619.2"/>
</dbReference>
<evidence type="ECO:0000256" key="9">
    <source>
        <dbReference type="PROSITE-ProRule" id="PRU00221"/>
    </source>
</evidence>
<dbReference type="GeneID" id="34622459"/>
<reference evidence="11" key="1">
    <citation type="submission" date="2025-08" db="UniProtKB">
        <authorList>
            <consortium name="RefSeq"/>
        </authorList>
    </citation>
    <scope>IDENTIFICATION</scope>
</reference>
<comment type="subcellular location">
    <subcellularLocation>
        <location evidence="1">Cell projection</location>
        <location evidence="1">Cilium</location>
        <location evidence="1">Flagellum</location>
    </subcellularLocation>
    <subcellularLocation>
        <location evidence="2">Cytoplasm</location>
    </subcellularLocation>
</comment>
<dbReference type="PROSITE" id="PS50082">
    <property type="entry name" value="WD_REPEATS_2"/>
    <property type="match status" value="3"/>
</dbReference>
<accession>A0A6P5WCY5</accession>
<evidence type="ECO:0000313" key="11">
    <source>
        <dbReference type="RefSeq" id="XP_022588892.2"/>
    </source>
</evidence>
<dbReference type="AlphaFoldDB" id="A0A6P5WCY5"/>
<keyword evidence="6 11" id="KW-0969">Cilium</keyword>
<keyword evidence="4 9" id="KW-0853">WD repeat</keyword>
<dbReference type="InterPro" id="IPR036322">
    <property type="entry name" value="WD40_repeat_dom_sf"/>
</dbReference>
<sequence length="587" mass="63551">MENSKKDCMELAALIGVNGTSKQCMALHPDNKRLIFALGYSIAVRDLTTSSETFLCGHDNYVTCISISKDGKLLASGQRTHNSFLADIVIWDLENALELGRLSFHKGSVECLDFSCDNEFLVSLGGDSCNTLVLWSIKERKLLCGTTAALETAKCLAFYNNSSYMFLSAGISHIRIWEINATTKKMTPRGCNLGKLRRTCNSVVIHPADTVAYCGTQSGDILEISLQTGLMKRHGPPKQRLEGGVTSMALLNNHLFVGTGDGQLHRLGLETLAPIASCQVPGAFTSIISTPKSSSIWGVTAENSLYRIDAQTITPRLEHCAQTGNINQVVFPEGCSHILATCSASDIRIWNVKNCKELLRIRLPSAECLCIAFAPDGSAVISGWKDGRIRAFAPETGKLLFCIDQAHKGGVTGIAATSVGRRLASGGLSGQFRALTAAEDGTIIVWDMTTYTSILSINESTLFRNATFSADEIHILATGSDRKVHYFDSLDGTKIRDIDAAEQGDIHCIAYHPSAPLFCTGGDDQSLRLWRYESGECAMLSPWHADNVRCACFSPDGTVLVSGGNCGVIHFWRVPDHLIKGDSAVPS</sequence>
<dbReference type="PANTHER" id="PTHR13720:SF14">
    <property type="entry name" value="CILIA- AND FLAGELLA-ASSOCIATED PROTEIN 52"/>
    <property type="match status" value="1"/>
</dbReference>
<feature type="repeat" description="WD" evidence="9">
    <location>
        <begin position="541"/>
        <end position="574"/>
    </location>
</feature>
<feature type="repeat" description="WD" evidence="9">
    <location>
        <begin position="435"/>
        <end position="456"/>
    </location>
</feature>
<evidence type="ECO:0000256" key="7">
    <source>
        <dbReference type="ARBA" id="ARBA00029456"/>
    </source>
</evidence>
<gene>
    <name evidence="11" type="primary">LOC34622459</name>
</gene>
<dbReference type="PANTHER" id="PTHR13720">
    <property type="entry name" value="WD-40 REPEAT PROTEIN"/>
    <property type="match status" value="1"/>
</dbReference>
<evidence type="ECO:0000256" key="6">
    <source>
        <dbReference type="ARBA" id="ARBA00022846"/>
    </source>
</evidence>
<feature type="repeat" description="WD" evidence="9">
    <location>
        <begin position="499"/>
        <end position="540"/>
    </location>
</feature>
<name>A0A6P5WCY5_9EIME</name>
<dbReference type="Pfam" id="PF00400">
    <property type="entry name" value="WD40"/>
    <property type="match status" value="5"/>
</dbReference>
<dbReference type="PROSITE" id="PS50294">
    <property type="entry name" value="WD_REPEATS_REGION"/>
    <property type="match status" value="1"/>
</dbReference>
<keyword evidence="10" id="KW-1185">Reference proteome</keyword>
<protein>
    <recommendedName>
        <fullName evidence="8">Cilia- and flagella-associated protein 52</fullName>
    </recommendedName>
</protein>
<dbReference type="Proteomes" id="UP000515125">
    <property type="component" value="Unplaced"/>
</dbReference>
<evidence type="ECO:0000256" key="2">
    <source>
        <dbReference type="ARBA" id="ARBA00004496"/>
    </source>
</evidence>
<dbReference type="InterPro" id="IPR001680">
    <property type="entry name" value="WD40_rpt"/>
</dbReference>
<dbReference type="Gene3D" id="2.130.10.10">
    <property type="entry name" value="YVTN repeat-like/Quinoprotein amine dehydrogenase"/>
    <property type="match status" value="3"/>
</dbReference>
<dbReference type="InterPro" id="IPR015943">
    <property type="entry name" value="WD40/YVTN_repeat-like_dom_sf"/>
</dbReference>
<keyword evidence="3" id="KW-0963">Cytoplasm</keyword>
<evidence type="ECO:0000256" key="8">
    <source>
        <dbReference type="ARBA" id="ARBA00029552"/>
    </source>
</evidence>
<dbReference type="InterPro" id="IPR050630">
    <property type="entry name" value="WD_repeat_EMAP"/>
</dbReference>
<evidence type="ECO:0000256" key="4">
    <source>
        <dbReference type="ARBA" id="ARBA00022574"/>
    </source>
</evidence>
<evidence type="ECO:0000256" key="1">
    <source>
        <dbReference type="ARBA" id="ARBA00004230"/>
    </source>
</evidence>
<dbReference type="SMART" id="SM00320">
    <property type="entry name" value="WD40"/>
    <property type="match status" value="9"/>
</dbReference>
<proteinExistence type="inferred from homology"/>
<keyword evidence="5" id="KW-0677">Repeat</keyword>
<keyword evidence="6 11" id="KW-0966">Cell projection</keyword>
<evidence type="ECO:0000256" key="5">
    <source>
        <dbReference type="ARBA" id="ARBA00022737"/>
    </source>
</evidence>
<keyword evidence="6 11" id="KW-0282">Flagellum</keyword>